<protein>
    <submittedName>
        <fullName evidence="4">ACP phosphodiesterase</fullName>
    </submittedName>
</protein>
<gene>
    <name evidence="4" type="ORF">GCM10007100_22330</name>
</gene>
<dbReference type="PANTHER" id="PTHR38764:SF1">
    <property type="entry name" value="ACYL CARRIER PROTEIN PHOSPHODIESTERASE"/>
    <property type="match status" value="1"/>
</dbReference>
<keyword evidence="1" id="KW-0444">Lipid biosynthesis</keyword>
<proteinExistence type="predicted"/>
<evidence type="ECO:0000313" key="4">
    <source>
        <dbReference type="EMBL" id="GHC55320.1"/>
    </source>
</evidence>
<dbReference type="PIRSF" id="PIRSF011489">
    <property type="entry name" value="DUF479"/>
    <property type="match status" value="1"/>
</dbReference>
<dbReference type="RefSeq" id="WP_189570042.1">
    <property type="nucleotide sequence ID" value="NZ_BMXI01000009.1"/>
</dbReference>
<dbReference type="Proteomes" id="UP000644507">
    <property type="component" value="Unassembled WGS sequence"/>
</dbReference>
<dbReference type="Pfam" id="PF04336">
    <property type="entry name" value="ACP_PD"/>
    <property type="match status" value="1"/>
</dbReference>
<evidence type="ECO:0000313" key="5">
    <source>
        <dbReference type="Proteomes" id="UP000644507"/>
    </source>
</evidence>
<dbReference type="GO" id="GO:0006633">
    <property type="term" value="P:fatty acid biosynthetic process"/>
    <property type="evidence" value="ECO:0007669"/>
    <property type="project" value="InterPro"/>
</dbReference>
<keyword evidence="3" id="KW-0443">Lipid metabolism</keyword>
<evidence type="ECO:0000256" key="3">
    <source>
        <dbReference type="ARBA" id="ARBA00023098"/>
    </source>
</evidence>
<dbReference type="EMBL" id="BMXI01000009">
    <property type="protein sequence ID" value="GHC55320.1"/>
    <property type="molecule type" value="Genomic_DNA"/>
</dbReference>
<dbReference type="AlphaFoldDB" id="A0A918WKB7"/>
<keyword evidence="5" id="KW-1185">Reference proteome</keyword>
<sequence>MNFLAHLALAGPDDASRIGNILGDFEKGTPDSIRARLPAPIVDGIMMHRRIDRFTDDHPAFLQTKLLLAPERRRFAGIIVDIFFDHFLNEHWERFHPGTVTDFIEEVYQLFGRRPEWLGRQFGPLVPLLRAENWLASYGSLEGLNLTLGRVASRSHRFDPIRNGVLDLAEQREEFEKHFLSFYPEVRLYAARLLGKKTLQTPAFP</sequence>
<dbReference type="PANTHER" id="PTHR38764">
    <property type="entry name" value="ACYL CARRIER PROTEIN PHOSPHODIESTERASE"/>
    <property type="match status" value="1"/>
</dbReference>
<dbReference type="InterPro" id="IPR007431">
    <property type="entry name" value="ACP_PD"/>
</dbReference>
<name>A0A918WKB7_9BACT</name>
<evidence type="ECO:0000256" key="1">
    <source>
        <dbReference type="ARBA" id="ARBA00022516"/>
    </source>
</evidence>
<evidence type="ECO:0000256" key="2">
    <source>
        <dbReference type="ARBA" id="ARBA00022801"/>
    </source>
</evidence>
<organism evidence="4 5">
    <name type="scientific">Roseibacillus persicicus</name>
    <dbReference type="NCBI Taxonomy" id="454148"/>
    <lineage>
        <taxon>Bacteria</taxon>
        <taxon>Pseudomonadati</taxon>
        <taxon>Verrucomicrobiota</taxon>
        <taxon>Verrucomicrobiia</taxon>
        <taxon>Verrucomicrobiales</taxon>
        <taxon>Verrucomicrobiaceae</taxon>
        <taxon>Roseibacillus</taxon>
    </lineage>
</organism>
<accession>A0A918WKB7</accession>
<reference evidence="4" key="2">
    <citation type="submission" date="2020-09" db="EMBL/GenBank/DDBJ databases">
        <authorList>
            <person name="Sun Q."/>
            <person name="Kim S."/>
        </authorList>
    </citation>
    <scope>NUCLEOTIDE SEQUENCE</scope>
    <source>
        <strain evidence="4">KCTC 12988</strain>
    </source>
</reference>
<keyword evidence="2" id="KW-0378">Hydrolase</keyword>
<reference evidence="4" key="1">
    <citation type="journal article" date="2014" name="Int. J. Syst. Evol. Microbiol.">
        <title>Complete genome sequence of Corynebacterium casei LMG S-19264T (=DSM 44701T), isolated from a smear-ripened cheese.</title>
        <authorList>
            <consortium name="US DOE Joint Genome Institute (JGI-PGF)"/>
            <person name="Walter F."/>
            <person name="Albersmeier A."/>
            <person name="Kalinowski J."/>
            <person name="Ruckert C."/>
        </authorList>
    </citation>
    <scope>NUCLEOTIDE SEQUENCE</scope>
    <source>
        <strain evidence="4">KCTC 12988</strain>
    </source>
</reference>
<dbReference type="GO" id="GO:0008770">
    <property type="term" value="F:[acyl-carrier-protein] phosphodiesterase activity"/>
    <property type="evidence" value="ECO:0007669"/>
    <property type="project" value="InterPro"/>
</dbReference>
<comment type="caution">
    <text evidence="4">The sequence shown here is derived from an EMBL/GenBank/DDBJ whole genome shotgun (WGS) entry which is preliminary data.</text>
</comment>